<sequence length="49" mass="5185">MTIMDGAVYVLWRALAIFAVFAAAFFGQNGALAVFSLYVLGIVMAVLTA</sequence>
<feature type="transmembrane region" description="Helical" evidence="1">
    <location>
        <begin position="32"/>
        <end position="48"/>
    </location>
</feature>
<reference evidence="2 3" key="1">
    <citation type="submission" date="2018-06" db="EMBL/GenBank/DDBJ databases">
        <authorList>
            <consortium name="Pathogen Informatics"/>
            <person name="Doyle S."/>
        </authorList>
    </citation>
    <scope>NUCLEOTIDE SEQUENCE [LARGE SCALE GENOMIC DNA]</scope>
    <source>
        <strain evidence="2 3">NCTC8261</strain>
    </source>
</reference>
<feature type="transmembrane region" description="Helical" evidence="1">
    <location>
        <begin position="7"/>
        <end position="26"/>
    </location>
</feature>
<gene>
    <name evidence="2" type="primary">feoB_2</name>
    <name evidence="2" type="ORF">NCTC8261_00599</name>
</gene>
<evidence type="ECO:0000256" key="1">
    <source>
        <dbReference type="SAM" id="Phobius"/>
    </source>
</evidence>
<keyword evidence="1" id="KW-0472">Membrane</keyword>
<proteinExistence type="predicted"/>
<organism evidence="2 3">
    <name type="scientific">Salmonella enterica I</name>
    <dbReference type="NCBI Taxonomy" id="59201"/>
    <lineage>
        <taxon>Bacteria</taxon>
        <taxon>Pseudomonadati</taxon>
        <taxon>Pseudomonadota</taxon>
        <taxon>Gammaproteobacteria</taxon>
        <taxon>Enterobacterales</taxon>
        <taxon>Enterobacteriaceae</taxon>
        <taxon>Salmonella</taxon>
    </lineage>
</organism>
<dbReference type="EMBL" id="UGXT01000002">
    <property type="protein sequence ID" value="SUH34419.1"/>
    <property type="molecule type" value="Genomic_DNA"/>
</dbReference>
<evidence type="ECO:0000313" key="2">
    <source>
        <dbReference type="EMBL" id="SUH34419.1"/>
    </source>
</evidence>
<evidence type="ECO:0000313" key="3">
    <source>
        <dbReference type="Proteomes" id="UP000254712"/>
    </source>
</evidence>
<dbReference type="AlphaFoldDB" id="A0A379WJW9"/>
<keyword evidence="1" id="KW-1133">Transmembrane helix</keyword>
<protein>
    <submittedName>
        <fullName evidence="2">Ferrous iron transport protein B</fullName>
    </submittedName>
</protein>
<dbReference type="Proteomes" id="UP000254712">
    <property type="component" value="Unassembled WGS sequence"/>
</dbReference>
<keyword evidence="1" id="KW-0812">Transmembrane</keyword>
<accession>A0A379WJW9</accession>
<name>A0A379WJW9_SALET</name>